<evidence type="ECO:0000313" key="3">
    <source>
        <dbReference type="EMBL" id="OGM33250.1"/>
    </source>
</evidence>
<accession>A0A1F7Z1A8</accession>
<dbReference type="InterPro" id="IPR021109">
    <property type="entry name" value="Peptidase_aspartic_dom_sf"/>
</dbReference>
<comment type="caution">
    <text evidence="3">The sequence shown here is derived from an EMBL/GenBank/DDBJ whole genome shotgun (WGS) entry which is preliminary data.</text>
</comment>
<dbReference type="Gene3D" id="2.40.70.10">
    <property type="entry name" value="Acid Proteases"/>
    <property type="match status" value="1"/>
</dbReference>
<sequence>MRYRYYPFKAKLTTKNNRTKTIWRPVIDVIFLNGKKFVSYPVLLDTGADYNILHSEIGEMLGLKINTGKKRDLFGMGNQPIVGYEHKISFKLPGLKSTETVAIFSDELSVDSHAVLGNSGFFDKFKVTFDYKNKIIEVS</sequence>
<organism evidence="3 4">
    <name type="scientific">Candidatus Woesebacteria bacterium RIFCSPHIGHO2_01_FULL_44_21</name>
    <dbReference type="NCBI Taxonomy" id="1802503"/>
    <lineage>
        <taxon>Bacteria</taxon>
        <taxon>Candidatus Woeseibacteriota</taxon>
    </lineage>
</organism>
<proteinExistence type="predicted"/>
<dbReference type="AlphaFoldDB" id="A0A1F7Z1A8"/>
<keyword evidence="1" id="KW-0378">Hydrolase</keyword>
<dbReference type="PROSITE" id="PS00141">
    <property type="entry name" value="ASP_PROTEASE"/>
    <property type="match status" value="1"/>
</dbReference>
<gene>
    <name evidence="3" type="ORF">A2803_00165</name>
</gene>
<name>A0A1F7Z1A8_9BACT</name>
<evidence type="ECO:0000256" key="1">
    <source>
        <dbReference type="ARBA" id="ARBA00022801"/>
    </source>
</evidence>
<evidence type="ECO:0000313" key="4">
    <source>
        <dbReference type="Proteomes" id="UP000178870"/>
    </source>
</evidence>
<feature type="domain" description="Peptidase A2" evidence="2">
    <location>
        <begin position="40"/>
        <end position="77"/>
    </location>
</feature>
<dbReference type="EMBL" id="MGGP01000005">
    <property type="protein sequence ID" value="OGM33250.1"/>
    <property type="molecule type" value="Genomic_DNA"/>
</dbReference>
<dbReference type="InterPro" id="IPR001995">
    <property type="entry name" value="Peptidase_A2_cat"/>
</dbReference>
<reference evidence="3 4" key="1">
    <citation type="journal article" date="2016" name="Nat. Commun.">
        <title>Thousands of microbial genomes shed light on interconnected biogeochemical processes in an aquifer system.</title>
        <authorList>
            <person name="Anantharaman K."/>
            <person name="Brown C.T."/>
            <person name="Hug L.A."/>
            <person name="Sharon I."/>
            <person name="Castelle C.J."/>
            <person name="Probst A.J."/>
            <person name="Thomas B.C."/>
            <person name="Singh A."/>
            <person name="Wilkins M.J."/>
            <person name="Karaoz U."/>
            <person name="Brodie E.L."/>
            <person name="Williams K.H."/>
            <person name="Hubbard S.S."/>
            <person name="Banfield J.F."/>
        </authorList>
    </citation>
    <scope>NUCLEOTIDE SEQUENCE [LARGE SCALE GENOMIC DNA]</scope>
</reference>
<dbReference type="PROSITE" id="PS50175">
    <property type="entry name" value="ASP_PROT_RETROV"/>
    <property type="match status" value="1"/>
</dbReference>
<dbReference type="GO" id="GO:0004190">
    <property type="term" value="F:aspartic-type endopeptidase activity"/>
    <property type="evidence" value="ECO:0007669"/>
    <property type="project" value="InterPro"/>
</dbReference>
<dbReference type="SUPFAM" id="SSF50630">
    <property type="entry name" value="Acid proteases"/>
    <property type="match status" value="1"/>
</dbReference>
<evidence type="ECO:0000259" key="2">
    <source>
        <dbReference type="PROSITE" id="PS50175"/>
    </source>
</evidence>
<dbReference type="Pfam" id="PF13650">
    <property type="entry name" value="Asp_protease_2"/>
    <property type="match status" value="1"/>
</dbReference>
<dbReference type="Proteomes" id="UP000178870">
    <property type="component" value="Unassembled WGS sequence"/>
</dbReference>
<protein>
    <recommendedName>
        <fullName evidence="2">Peptidase A2 domain-containing protein</fullName>
    </recommendedName>
</protein>
<dbReference type="GO" id="GO:0006508">
    <property type="term" value="P:proteolysis"/>
    <property type="evidence" value="ECO:0007669"/>
    <property type="project" value="InterPro"/>
</dbReference>
<dbReference type="InterPro" id="IPR001969">
    <property type="entry name" value="Aspartic_peptidase_AS"/>
</dbReference>